<dbReference type="AlphaFoldDB" id="A0A1F6E5Y3"/>
<comment type="caution">
    <text evidence="2">The sequence shown here is derived from an EMBL/GenBank/DDBJ whole genome shotgun (WGS) entry which is preliminary data.</text>
</comment>
<dbReference type="InterPro" id="IPR036086">
    <property type="entry name" value="ParB/Sulfiredoxin_sf"/>
</dbReference>
<dbReference type="Gene3D" id="1.10.10.2830">
    <property type="match status" value="1"/>
</dbReference>
<protein>
    <recommendedName>
        <fullName evidence="1">ParB-like N-terminal domain-containing protein</fullName>
    </recommendedName>
</protein>
<dbReference type="EMBL" id="MFLL01000021">
    <property type="protein sequence ID" value="OGG69078.1"/>
    <property type="molecule type" value="Genomic_DNA"/>
</dbReference>
<gene>
    <name evidence="2" type="ORF">A3C20_00200</name>
</gene>
<dbReference type="GO" id="GO:0007059">
    <property type="term" value="P:chromosome segregation"/>
    <property type="evidence" value="ECO:0007669"/>
    <property type="project" value="TreeGrafter"/>
</dbReference>
<accession>A0A1F6E5Y3</accession>
<evidence type="ECO:0000313" key="3">
    <source>
        <dbReference type="Proteomes" id="UP000176914"/>
    </source>
</evidence>
<dbReference type="Proteomes" id="UP000176914">
    <property type="component" value="Unassembled WGS sequence"/>
</dbReference>
<sequence length="436" mass="48087">MKALAKVVETGLPVFTPLQVQLLGLLESGPPDERTVAREMSVDVNELRKTVWKLARHLSLPDQATPAAELSHLARHAAQLAVMRKQAEETALRAFGGNVALLQSLAPWQAKFAEVAAAIAKGVLVSVNPYKIRPMFGQPRDYFPEEEQASLEASLGLMGQVQDLIIRKKPPPQSSLSAAPVFEDGQRVWRIADTEFEICDGQRRWQGAMSKGLFEVRAKLIEIDDAGAYLVAVVSNFNRVGHTTLEKARSIKRLMEGPIPFPIEAAAAMQGITVVTAEKLLSTLKLPPDIQELMDPKVQRERGQETIGKMPAYEIARLAGNPVLHEHARHIAGRYVRGEIKLPELRVEVDRVLSRSGVDHYVIAERNQPARRLRLAEGKISLAIDSLRDAKARLEGLQEEGVLPTASQRVVRDINDIAEIATKILVIVSGQSKKDN</sequence>
<evidence type="ECO:0000259" key="1">
    <source>
        <dbReference type="Pfam" id="PF02195"/>
    </source>
</evidence>
<feature type="domain" description="ParB-like N-terminal" evidence="1">
    <location>
        <begin position="124"/>
        <end position="236"/>
    </location>
</feature>
<dbReference type="Pfam" id="PF02195">
    <property type="entry name" value="ParB_N"/>
    <property type="match status" value="1"/>
</dbReference>
<dbReference type="PANTHER" id="PTHR33375:SF1">
    <property type="entry name" value="CHROMOSOME-PARTITIONING PROTEIN PARB-RELATED"/>
    <property type="match status" value="1"/>
</dbReference>
<dbReference type="InterPro" id="IPR050336">
    <property type="entry name" value="Chromosome_partition/occlusion"/>
</dbReference>
<evidence type="ECO:0000313" key="2">
    <source>
        <dbReference type="EMBL" id="OGG69078.1"/>
    </source>
</evidence>
<name>A0A1F6E5Y3_9BACT</name>
<proteinExistence type="predicted"/>
<dbReference type="GO" id="GO:0005694">
    <property type="term" value="C:chromosome"/>
    <property type="evidence" value="ECO:0007669"/>
    <property type="project" value="TreeGrafter"/>
</dbReference>
<organism evidence="2 3">
    <name type="scientific">Candidatus Kaiserbacteria bacterium RIFCSPHIGHO2_02_FULL_55_25</name>
    <dbReference type="NCBI Taxonomy" id="1798498"/>
    <lineage>
        <taxon>Bacteria</taxon>
        <taxon>Candidatus Kaiseribacteriota</taxon>
    </lineage>
</organism>
<dbReference type="PANTHER" id="PTHR33375">
    <property type="entry name" value="CHROMOSOME-PARTITIONING PROTEIN PARB-RELATED"/>
    <property type="match status" value="1"/>
</dbReference>
<reference evidence="2 3" key="1">
    <citation type="journal article" date="2016" name="Nat. Commun.">
        <title>Thousands of microbial genomes shed light on interconnected biogeochemical processes in an aquifer system.</title>
        <authorList>
            <person name="Anantharaman K."/>
            <person name="Brown C.T."/>
            <person name="Hug L.A."/>
            <person name="Sharon I."/>
            <person name="Castelle C.J."/>
            <person name="Probst A.J."/>
            <person name="Thomas B.C."/>
            <person name="Singh A."/>
            <person name="Wilkins M.J."/>
            <person name="Karaoz U."/>
            <person name="Brodie E.L."/>
            <person name="Williams K.H."/>
            <person name="Hubbard S.S."/>
            <person name="Banfield J.F."/>
        </authorList>
    </citation>
    <scope>NUCLEOTIDE SEQUENCE [LARGE SCALE GENOMIC DNA]</scope>
</reference>
<dbReference type="InterPro" id="IPR003115">
    <property type="entry name" value="ParB_N"/>
</dbReference>
<dbReference type="SUPFAM" id="SSF109709">
    <property type="entry name" value="KorB DNA-binding domain-like"/>
    <property type="match status" value="1"/>
</dbReference>
<dbReference type="SUPFAM" id="SSF110849">
    <property type="entry name" value="ParB/Sulfiredoxin"/>
    <property type="match status" value="1"/>
</dbReference>
<dbReference type="Gene3D" id="3.90.1530.30">
    <property type="match status" value="1"/>
</dbReference>